<dbReference type="PANTHER" id="PTHR45657">
    <property type="entry name" value="CRAL-TRIO DOMAIN-CONTAINING PROTEIN YKL091C-RELATED"/>
    <property type="match status" value="1"/>
</dbReference>
<dbReference type="EMBL" id="BDSP01000065">
    <property type="protein sequence ID" value="GAX13405.1"/>
    <property type="molecule type" value="Genomic_DNA"/>
</dbReference>
<comment type="caution">
    <text evidence="2">The sequence shown here is derived from an EMBL/GenBank/DDBJ whole genome shotgun (WGS) entry which is preliminary data.</text>
</comment>
<dbReference type="InParanoid" id="A0A1Z5JHC9"/>
<dbReference type="SMART" id="SM00516">
    <property type="entry name" value="SEC14"/>
    <property type="match status" value="1"/>
</dbReference>
<dbReference type="AlphaFoldDB" id="A0A1Z5JHC9"/>
<dbReference type="SUPFAM" id="SSF52087">
    <property type="entry name" value="CRAL/TRIO domain"/>
    <property type="match status" value="1"/>
</dbReference>
<gene>
    <name evidence="2" type="ORF">FisN_34Lh004</name>
</gene>
<dbReference type="CDD" id="cd00170">
    <property type="entry name" value="SEC14"/>
    <property type="match status" value="1"/>
</dbReference>
<protein>
    <recommendedName>
        <fullName evidence="1">CRAL-TRIO domain-containing protein</fullName>
    </recommendedName>
</protein>
<evidence type="ECO:0000259" key="1">
    <source>
        <dbReference type="PROSITE" id="PS50191"/>
    </source>
</evidence>
<keyword evidence="3" id="KW-1185">Reference proteome</keyword>
<proteinExistence type="predicted"/>
<reference evidence="2 3" key="1">
    <citation type="journal article" date="2015" name="Plant Cell">
        <title>Oil accumulation by the oleaginous diatom Fistulifera solaris as revealed by the genome and transcriptome.</title>
        <authorList>
            <person name="Tanaka T."/>
            <person name="Maeda Y."/>
            <person name="Veluchamy A."/>
            <person name="Tanaka M."/>
            <person name="Abida H."/>
            <person name="Marechal E."/>
            <person name="Bowler C."/>
            <person name="Muto M."/>
            <person name="Sunaga Y."/>
            <person name="Tanaka M."/>
            <person name="Yoshino T."/>
            <person name="Taniguchi T."/>
            <person name="Fukuda Y."/>
            <person name="Nemoto M."/>
            <person name="Matsumoto M."/>
            <person name="Wong P.S."/>
            <person name="Aburatani S."/>
            <person name="Fujibuchi W."/>
        </authorList>
    </citation>
    <scope>NUCLEOTIDE SEQUENCE [LARGE SCALE GENOMIC DNA]</scope>
    <source>
        <strain evidence="2 3">JPCC DA0580</strain>
    </source>
</reference>
<dbReference type="Gene3D" id="3.40.525.10">
    <property type="entry name" value="CRAL-TRIO lipid binding domain"/>
    <property type="match status" value="1"/>
</dbReference>
<dbReference type="PROSITE" id="PS50191">
    <property type="entry name" value="CRAL_TRIO"/>
    <property type="match status" value="1"/>
</dbReference>
<accession>A0A1Z5JHC9</accession>
<dbReference type="OrthoDB" id="1434354at2759"/>
<sequence>MSPPEVWTATQLMGDGSSNVTNDPMLWGVPGHLTQHETDAFFRFKEEIEKRGGDFRSTVYSFGEEEGEAWALCRWLRARKFVVADVITMVEQAVETSSEPRAKGFYPNPVDALGCDARLFFANYPQLYHGVSNNGVVVFFSKPGILSVDGMECITTLEGILRFHWHIMMHDFSRRLRDLKAKDPNFKRFECFCVLDLNGLTMAQLTRKALAIVKEQAAIDSVCFPETMSKMLIINSPSFFATSWRLIKSWLDPRTASKIEVIAGKAQSEKRLLELIPRAELPSDYGGTAKDTNAIIMEDFGGDADRMETHIMYLRGHNSQTLEVGANESVTITVYTRSTADRKGRMNQSILE</sequence>
<dbReference type="InterPro" id="IPR036865">
    <property type="entry name" value="CRAL-TRIO_dom_sf"/>
</dbReference>
<evidence type="ECO:0000313" key="3">
    <source>
        <dbReference type="Proteomes" id="UP000198406"/>
    </source>
</evidence>
<name>A0A1Z5JHC9_FISSO</name>
<dbReference type="PANTHER" id="PTHR45657:SF1">
    <property type="entry name" value="CRAL-TRIO DOMAIN-CONTAINING PROTEIN YKL091C-RELATED"/>
    <property type="match status" value="1"/>
</dbReference>
<dbReference type="Pfam" id="PF00650">
    <property type="entry name" value="CRAL_TRIO"/>
    <property type="match status" value="1"/>
</dbReference>
<feature type="domain" description="CRAL-TRIO" evidence="1">
    <location>
        <begin position="116"/>
        <end position="293"/>
    </location>
</feature>
<dbReference type="InterPro" id="IPR051026">
    <property type="entry name" value="PI/PC_transfer"/>
</dbReference>
<dbReference type="InterPro" id="IPR001251">
    <property type="entry name" value="CRAL-TRIO_dom"/>
</dbReference>
<evidence type="ECO:0000313" key="2">
    <source>
        <dbReference type="EMBL" id="GAX13405.1"/>
    </source>
</evidence>
<dbReference type="Proteomes" id="UP000198406">
    <property type="component" value="Unassembled WGS sequence"/>
</dbReference>
<organism evidence="2 3">
    <name type="scientific">Fistulifera solaris</name>
    <name type="common">Oleaginous diatom</name>
    <dbReference type="NCBI Taxonomy" id="1519565"/>
    <lineage>
        <taxon>Eukaryota</taxon>
        <taxon>Sar</taxon>
        <taxon>Stramenopiles</taxon>
        <taxon>Ochrophyta</taxon>
        <taxon>Bacillariophyta</taxon>
        <taxon>Bacillariophyceae</taxon>
        <taxon>Bacillariophycidae</taxon>
        <taxon>Naviculales</taxon>
        <taxon>Naviculaceae</taxon>
        <taxon>Fistulifera</taxon>
    </lineage>
</organism>